<comment type="caution">
    <text evidence="2">The sequence shown here is derived from an EMBL/GenBank/DDBJ whole genome shotgun (WGS) entry which is preliminary data.</text>
</comment>
<feature type="region of interest" description="Disordered" evidence="1">
    <location>
        <begin position="279"/>
        <end position="304"/>
    </location>
</feature>
<dbReference type="Proteomes" id="UP001062632">
    <property type="component" value="Unassembled WGS sequence"/>
</dbReference>
<organism evidence="2 3">
    <name type="scientific">Neokomagataea thailandica NBRC 106555</name>
    <dbReference type="NCBI Taxonomy" id="1223520"/>
    <lineage>
        <taxon>Bacteria</taxon>
        <taxon>Pseudomonadati</taxon>
        <taxon>Pseudomonadota</taxon>
        <taxon>Alphaproteobacteria</taxon>
        <taxon>Acetobacterales</taxon>
        <taxon>Acetobacteraceae</taxon>
        <taxon>Neokomagataea</taxon>
    </lineage>
</organism>
<proteinExistence type="predicted"/>
<keyword evidence="3" id="KW-1185">Reference proteome</keyword>
<name>A0ABQ0QMW8_9PROT</name>
<accession>A0ABQ0QMW8</accession>
<evidence type="ECO:0000313" key="3">
    <source>
        <dbReference type="Proteomes" id="UP001062632"/>
    </source>
</evidence>
<evidence type="ECO:0000313" key="2">
    <source>
        <dbReference type="EMBL" id="GBR50858.1"/>
    </source>
</evidence>
<dbReference type="EMBL" id="BAQC01000005">
    <property type="protein sequence ID" value="GBR50858.1"/>
    <property type="molecule type" value="Genomic_DNA"/>
</dbReference>
<reference evidence="2 3" key="1">
    <citation type="submission" date="2013-04" db="EMBL/GenBank/DDBJ databases">
        <title>The genome sequencing project of 58 acetic acid bacteria.</title>
        <authorList>
            <person name="Okamoto-Kainuma A."/>
            <person name="Ishikawa M."/>
            <person name="Umino S."/>
            <person name="Koizumi Y."/>
            <person name="Shiwa Y."/>
            <person name="Yoshikawa H."/>
            <person name="Matsutani M."/>
            <person name="Matsushita K."/>
        </authorList>
    </citation>
    <scope>NUCLEOTIDE SEQUENCE [LARGE SCALE GENOMIC DNA]</scope>
    <source>
        <strain evidence="2 3">NBRC 106555</strain>
    </source>
</reference>
<protein>
    <submittedName>
        <fullName evidence="2">Uncharacterized protein</fullName>
    </submittedName>
</protein>
<gene>
    <name evidence="2" type="ORF">AA106555_0354</name>
</gene>
<dbReference type="RefSeq" id="WP_267298696.1">
    <property type="nucleotide sequence ID" value="NZ_BAQC01000005.1"/>
</dbReference>
<sequence>MSSNNTTLLQDTFLDGQKVSQLYPGWEAKSRNDLVAGFSVVLFVEEATGRNACWWLLDNHYCGSHILALTPEHYQTLLPALEPLFRPFTDGVLGSSAVQTPPPFPSIPTFALRELSAAWLNYIEESPLLIKSGHADSGEALTCPSGQVIAENRLTTLLQARPSQNATVLTSPFSGMPLRAQITMDLHGHLAYRFYDQEDDFVFYLIWAKGTSSERPSFYFPKGRLLISDSPVGALLPDWILTWFIQNPEHAAAIQDARPFKPEDFGVGRASTVRIHTPEKDASAPPIGGQPTEKYNRTEPTETEWPDFLPPLTHPATEAAEVEPVRKGLFQRIKQRLFGARKI</sequence>
<evidence type="ECO:0000256" key="1">
    <source>
        <dbReference type="SAM" id="MobiDB-lite"/>
    </source>
</evidence>